<keyword evidence="1" id="KW-0539">Nucleus</keyword>
<feature type="region of interest" description="Disordered" evidence="2">
    <location>
        <begin position="294"/>
        <end position="373"/>
    </location>
</feature>
<dbReference type="CDD" id="cd00067">
    <property type="entry name" value="GAL4"/>
    <property type="match status" value="1"/>
</dbReference>
<dbReference type="SUPFAM" id="SSF57701">
    <property type="entry name" value="Zn2/Cys6 DNA-binding domain"/>
    <property type="match status" value="1"/>
</dbReference>
<evidence type="ECO:0000259" key="3">
    <source>
        <dbReference type="PROSITE" id="PS50048"/>
    </source>
</evidence>
<protein>
    <recommendedName>
        <fullName evidence="3">Zn(2)-C6 fungal-type domain-containing protein</fullName>
    </recommendedName>
</protein>
<dbReference type="EMBL" id="JAAMPI010000049">
    <property type="protein sequence ID" value="KAF4636801.1"/>
    <property type="molecule type" value="Genomic_DNA"/>
</dbReference>
<sequence length="892" mass="98235">MAIFRPLDARPCDLSPLHGALRLATPVIGIIIKLRGGRRSHRRGAVARGPDFKAPSELEPSNLRTLRTLRTARFQATILQHIRSRGQLDPSGLDFKVARPHKTLVLFGYTVRANHYRQTTSSPFSRISSQQSSRQGLVGDLSDPSKVQTLSSSGAARISCVSFPALFSPMLSYRCSAQYNPFSAVPHHGLNRQATFRVVSLISSCTFDVVKARFIPHIFVIDLDPFVFRKIAVMVYCGKPSRGCQTCRTRKIRCDQATPACGQCLKAEKECPGYRDMLSLSFRDESDAVVEKAKARERAKARRSPIPNVVVSSSSNITVPQRRTRGVSGNRSTGSPPAYRDHSKTSPAASLQLSSHTNNIELPTPSPDGSDREVITQNLTSATPSPPLAIAPSIAERGINYFFSNFVAEPSGPSPGHFHHLHSIYNANGVDDVLRSCLIATGLAGLSNVSKSAPLMGYARREYTIALRKINAALLSSTEARKDSTLMSIMVVSVFETVAGAQRLSLKAWTEHINGAATLVKLRGRSQLKTRVGLGLFIQASSHLLISCMQREIPNPQQITDLRNAAFDQISSGGVWQFLEAVGRLANFRAAMRNGSLTDCETIINTALNIDGDLMQLFSNVPPDWLYESVYTDSSPEVVYNGRYDIYYDYFIAQIWNGMRCARIMLNETIRSRLLEGFTSMPPRFTTSEYTAQFQISIDTIIKMRDDILHSVPQKLGYVHRKPFSTPESQDFSSPLSGNDLDSINLSFTDLLSSSDLPRFSPVPEEQRSVPLVRSPSFPAIGGYYLLWPLFIAASTPLTPLTTRPFITRTLRFIGTEMGISHGSNLASFLETAHFMNQVRDYPQRGDLAQHMIGEGIGGPSALGKARAELWSRTGAENADADVVEGNEILMA</sequence>
<evidence type="ECO:0000313" key="5">
    <source>
        <dbReference type="Proteomes" id="UP000566819"/>
    </source>
</evidence>
<dbReference type="PANTHER" id="PTHR38791">
    <property type="entry name" value="ZN(II)2CYS6 TRANSCRIPTION FACTOR (EUROFUNG)-RELATED-RELATED"/>
    <property type="match status" value="1"/>
</dbReference>
<name>A0A8H4RX89_9HELO</name>
<comment type="caution">
    <text evidence="4">The sequence shown here is derived from an EMBL/GenBank/DDBJ whole genome shotgun (WGS) entry which is preliminary data.</text>
</comment>
<dbReference type="PROSITE" id="PS50048">
    <property type="entry name" value="ZN2_CY6_FUNGAL_2"/>
    <property type="match status" value="1"/>
</dbReference>
<dbReference type="InterPro" id="IPR021858">
    <property type="entry name" value="Fun_TF"/>
</dbReference>
<dbReference type="InterPro" id="IPR053175">
    <property type="entry name" value="DHMBA_Reg_Transcription_Factor"/>
</dbReference>
<dbReference type="AlphaFoldDB" id="A0A8H4RX89"/>
<dbReference type="Proteomes" id="UP000566819">
    <property type="component" value="Unassembled WGS sequence"/>
</dbReference>
<evidence type="ECO:0000313" key="4">
    <source>
        <dbReference type="EMBL" id="KAF4636801.1"/>
    </source>
</evidence>
<dbReference type="GO" id="GO:0000981">
    <property type="term" value="F:DNA-binding transcription factor activity, RNA polymerase II-specific"/>
    <property type="evidence" value="ECO:0007669"/>
    <property type="project" value="InterPro"/>
</dbReference>
<evidence type="ECO:0000256" key="1">
    <source>
        <dbReference type="ARBA" id="ARBA00023242"/>
    </source>
</evidence>
<organism evidence="4 5">
    <name type="scientific">Cudoniella acicularis</name>
    <dbReference type="NCBI Taxonomy" id="354080"/>
    <lineage>
        <taxon>Eukaryota</taxon>
        <taxon>Fungi</taxon>
        <taxon>Dikarya</taxon>
        <taxon>Ascomycota</taxon>
        <taxon>Pezizomycotina</taxon>
        <taxon>Leotiomycetes</taxon>
        <taxon>Helotiales</taxon>
        <taxon>Tricladiaceae</taxon>
        <taxon>Cudoniella</taxon>
    </lineage>
</organism>
<dbReference type="SMART" id="SM00066">
    <property type="entry name" value="GAL4"/>
    <property type="match status" value="1"/>
</dbReference>
<dbReference type="InterPro" id="IPR036864">
    <property type="entry name" value="Zn2-C6_fun-type_DNA-bd_sf"/>
</dbReference>
<dbReference type="Pfam" id="PF00172">
    <property type="entry name" value="Zn_clus"/>
    <property type="match status" value="1"/>
</dbReference>
<feature type="domain" description="Zn(2)-C6 fungal-type" evidence="3">
    <location>
        <begin position="243"/>
        <end position="271"/>
    </location>
</feature>
<gene>
    <name evidence="4" type="ORF">G7Y89_g1296</name>
</gene>
<feature type="compositionally biased region" description="Polar residues" evidence="2">
    <location>
        <begin position="345"/>
        <end position="361"/>
    </location>
</feature>
<dbReference type="PANTHER" id="PTHR38791:SF5">
    <property type="entry name" value="TRANSCRIPTION FACTOR DBAG-RELATED"/>
    <property type="match status" value="1"/>
</dbReference>
<keyword evidence="5" id="KW-1185">Reference proteome</keyword>
<dbReference type="Pfam" id="PF11951">
    <property type="entry name" value="Fungal_trans_2"/>
    <property type="match status" value="1"/>
</dbReference>
<reference evidence="4 5" key="1">
    <citation type="submission" date="2020-03" db="EMBL/GenBank/DDBJ databases">
        <title>Draft Genome Sequence of Cudoniella acicularis.</title>
        <authorList>
            <person name="Buettner E."/>
            <person name="Kellner H."/>
        </authorList>
    </citation>
    <scope>NUCLEOTIDE SEQUENCE [LARGE SCALE GENOMIC DNA]</scope>
    <source>
        <strain evidence="4 5">DSM 108380</strain>
    </source>
</reference>
<dbReference type="PROSITE" id="PS00463">
    <property type="entry name" value="ZN2_CY6_FUNGAL_1"/>
    <property type="match status" value="1"/>
</dbReference>
<accession>A0A8H4RX89</accession>
<dbReference type="GO" id="GO:0008270">
    <property type="term" value="F:zinc ion binding"/>
    <property type="evidence" value="ECO:0007669"/>
    <property type="project" value="InterPro"/>
</dbReference>
<dbReference type="OrthoDB" id="5429770at2759"/>
<dbReference type="Gene3D" id="4.10.240.10">
    <property type="entry name" value="Zn(2)-C6 fungal-type DNA-binding domain"/>
    <property type="match status" value="1"/>
</dbReference>
<feature type="compositionally biased region" description="Low complexity" evidence="2">
    <location>
        <begin position="304"/>
        <end position="317"/>
    </location>
</feature>
<dbReference type="InterPro" id="IPR001138">
    <property type="entry name" value="Zn2Cys6_DnaBD"/>
</dbReference>
<evidence type="ECO:0000256" key="2">
    <source>
        <dbReference type="SAM" id="MobiDB-lite"/>
    </source>
</evidence>
<proteinExistence type="predicted"/>